<dbReference type="Pfam" id="PF03704">
    <property type="entry name" value="BTAD"/>
    <property type="match status" value="2"/>
</dbReference>
<evidence type="ECO:0000256" key="2">
    <source>
        <dbReference type="ARBA" id="ARBA00023012"/>
    </source>
</evidence>
<evidence type="ECO:0000256" key="7">
    <source>
        <dbReference type="SAM" id="MobiDB-lite"/>
    </source>
</evidence>
<feature type="DNA-binding region" description="OmpR/PhoB-type" evidence="6">
    <location>
        <begin position="553"/>
        <end position="651"/>
    </location>
</feature>
<dbReference type="SUPFAM" id="SSF46894">
    <property type="entry name" value="C-terminal effector domain of the bipartite response regulators"/>
    <property type="match status" value="2"/>
</dbReference>
<keyword evidence="5" id="KW-0804">Transcription</keyword>
<dbReference type="SUPFAM" id="SSF52540">
    <property type="entry name" value="P-loop containing nucleoside triphosphate hydrolases"/>
    <property type="match status" value="1"/>
</dbReference>
<comment type="similarity">
    <text evidence="1">Belongs to the AfsR/DnrI/RedD regulatory family.</text>
</comment>
<keyword evidence="10" id="KW-1185">Reference proteome</keyword>
<dbReference type="SMART" id="SM00028">
    <property type="entry name" value="TPR"/>
    <property type="match status" value="5"/>
</dbReference>
<gene>
    <name evidence="9" type="ORF">SCLAV_p0656</name>
</gene>
<dbReference type="Pfam" id="PF00931">
    <property type="entry name" value="NB-ARC"/>
    <property type="match status" value="1"/>
</dbReference>
<feature type="compositionally biased region" description="Low complexity" evidence="7">
    <location>
        <begin position="108"/>
        <end position="127"/>
    </location>
</feature>
<dbReference type="eggNOG" id="COG0457">
    <property type="taxonomic scope" value="Bacteria"/>
</dbReference>
<sequence length="1828" mass="192996">MIERLRQALGGMGYDLGAAELLDVLWLARVLNDAAATAATADGTAPGTAATGPGQPSDDALEPRPSGSGERTGADPLSGTPAPSGAPDGTGDAPAAERRHSLFAAHTAPAGAAGAPARAVRSPGPRALPGLHALARSLRPLRGHRDHRHRTVADIEATVRLTAESGLFDIVDRPEQELRHSAVLLVDASASLRVWQPLVRDVRRLLERGGVFRAVHVHRFDPRGASRAGSVARSESPVVLVLTDGVDGAWQGRAARRFLGAWERSGPLVVLPPLPRRLWRGTAFDAVPQLLVAERRFAPNSALGVIDPLGGGPVEQGTGRLPVPVVPLSPAGLSAWARLLTRPGVPQLLDTVLLDGHGEPGAPGTGALSVAVPEPSAEERLDRFRASFSPDAYRLAVRLSAIRPLSLPVIQLLRIATLPAAAPAVVAEVFLGGVLQPLPDGAPAAGLPSAVAGGPGEPLYDFAPGVRDLLASGLGTEQSIEVVEAVGRALEPYMGRLPDFAALLADPGGSARLSSAASAFAVLIGPALDRLYGGSRTAVPGGAEAPGTVAGPGRRPPSGSLRFTVFGPHLARLGDEPLAVGPPERRAVLAALLLHGRRSVSVLELPDAVWGEDAPESAPRTVSAHVSALSRVLAPFGCVVEEQPDGYRLRAGAGGAAVPLDLDTAERLHAEAKSAYASGDPAAARRLLIEACAPLDGTPLEGVPGPYAEAQRARLDEWRLLLVESRVDLDLALGEYGALLPRLGRLVSVHPLRERMRAQLMVALYRTGQVAEALAAYADVRRLLAEELGIEPGRELRSVQRSILQGLPADALRTGYHPALAPPVAPDEPSWPPAEGVCFAVLGPVRTWRSGVAQPSGSPQQRALLAALLLRQGRTATASELIDAVWGDDPPSQALAATRTYAARLRKALGSGVLVREAGGYALRFAPGSLDLNVAGDLAAEAERARTADDLPRARELLVRSLALWDSEPLASVPGPYAENQRARLHEWRLQLLETRIDLDLEQGAHAEAVPELTALTAAHPLRERLRELLMLALYRSGRQAEALAVYADTRRLLADELGVDPRPELFQLQQRILRGDGDLLLPPVGGSAGRPPSDTPRPAMLPAAIADFTGDARFLRQLSERLAGTGSGDAPAPPVLVLAGIGGVGKTCLAVQVAHETRGYFPDGQLYADLQGAGARATPPEEALGVFLRALGTPDSAIPDSLDERAALYRAVLDGRRVLVLLDNARDAAQVRPLLPGTAGCATLVTSRTRMAELAGAHLVDLDAMSPEAALRLFTRIVGEERVAEEREAALDVVAACGFLPLALRIAASRLAARRAWTISALAAGLADERRRLDELQMGDLAVKATFELGYGQLEPARARAFRLLSLADGPDISLAAAAALLALPEEGARELLESLVDTSLLESSEPGRYRYHDLVRLYARSCAERDERPPGEGESALSRLLDFYLATAVRVYAIERPGDRLIDHLERSAHPGLVLDGSDDALDWLYREAPCLLACAGQSSGPIRLRRAVDLLWAVQDLSESGAYSGLYTHTAHALLTAAQRAGDEHAEGRAALTVSRAGTVLGRFAEAEELAEHALRQASVSRDRAAVCRAEVLVGTIALQQGRLHEAERHCARAVDAFRADGDRTGEAAALVGLARVRLARGLVPGAVMLGRQAVAVHDEVGLPLRGANARYALGIALTQAGRHDEARTVLQQAQEVFRDHRRPLWEGMAFSRLAELELAAEHPRRAAAHAEQALAQLSRSGGDWRRGAVLVTLGRALHAMEQTDRARVCWQEALTLFEGHDTAETGKAEEVRGLLGSTAALSSASPLPGTSSLPGGNGEARGTG</sequence>
<proteinExistence type="inferred from homology"/>
<dbReference type="InterPro" id="IPR016032">
    <property type="entry name" value="Sig_transdc_resp-reg_C-effctor"/>
</dbReference>
<evidence type="ECO:0000256" key="3">
    <source>
        <dbReference type="ARBA" id="ARBA00023015"/>
    </source>
</evidence>
<dbReference type="Gene3D" id="1.25.40.10">
    <property type="entry name" value="Tetratricopeptide repeat domain"/>
    <property type="match status" value="3"/>
</dbReference>
<evidence type="ECO:0000256" key="1">
    <source>
        <dbReference type="ARBA" id="ARBA00005820"/>
    </source>
</evidence>
<dbReference type="InterPro" id="IPR036388">
    <property type="entry name" value="WH-like_DNA-bd_sf"/>
</dbReference>
<evidence type="ECO:0000256" key="5">
    <source>
        <dbReference type="ARBA" id="ARBA00023163"/>
    </source>
</evidence>
<feature type="compositionally biased region" description="Low complexity" evidence="7">
    <location>
        <begin position="1804"/>
        <end position="1818"/>
    </location>
</feature>
<evidence type="ECO:0000313" key="9">
    <source>
        <dbReference type="EMBL" id="EFG04143.2"/>
    </source>
</evidence>
<keyword evidence="3" id="KW-0805">Transcription regulation</keyword>
<dbReference type="GO" id="GO:0003677">
    <property type="term" value="F:DNA binding"/>
    <property type="evidence" value="ECO:0007669"/>
    <property type="project" value="UniProtKB-UniRule"/>
</dbReference>
<keyword evidence="9" id="KW-0614">Plasmid</keyword>
<evidence type="ECO:0000259" key="8">
    <source>
        <dbReference type="PROSITE" id="PS51755"/>
    </source>
</evidence>
<dbReference type="PROSITE" id="PS51755">
    <property type="entry name" value="OMPR_PHOB"/>
    <property type="match status" value="2"/>
</dbReference>
<feature type="region of interest" description="Disordered" evidence="7">
    <location>
        <begin position="1804"/>
        <end position="1828"/>
    </location>
</feature>
<dbReference type="EMBL" id="CM000914">
    <property type="protein sequence ID" value="EFG04143.2"/>
    <property type="molecule type" value="Genomic_DNA"/>
</dbReference>
<feature type="domain" description="OmpR/PhoB-type" evidence="8">
    <location>
        <begin position="826"/>
        <end position="925"/>
    </location>
</feature>
<dbReference type="PANTHER" id="PTHR35807">
    <property type="entry name" value="TRANSCRIPTIONAL REGULATOR REDD-RELATED"/>
    <property type="match status" value="1"/>
</dbReference>
<feature type="region of interest" description="Disordered" evidence="7">
    <location>
        <begin position="108"/>
        <end position="128"/>
    </location>
</feature>
<dbReference type="NCBIfam" id="NF041121">
    <property type="entry name" value="SAV_2336_NTERM"/>
    <property type="match status" value="1"/>
</dbReference>
<dbReference type="Gene3D" id="1.10.10.10">
    <property type="entry name" value="Winged helix-like DNA-binding domain superfamily/Winged helix DNA-binding domain"/>
    <property type="match status" value="2"/>
</dbReference>
<keyword evidence="2" id="KW-0902">Two-component regulatory system</keyword>
<keyword evidence="4 6" id="KW-0238">DNA-binding</keyword>
<feature type="compositionally biased region" description="Low complexity" evidence="7">
    <location>
        <begin position="78"/>
        <end position="94"/>
    </location>
</feature>
<dbReference type="InterPro" id="IPR005158">
    <property type="entry name" value="BTAD"/>
</dbReference>
<protein>
    <submittedName>
        <fullName evidence="9">Transcriptional regulator</fullName>
    </submittedName>
</protein>
<dbReference type="OrthoDB" id="4336084at2"/>
<dbReference type="InterPro" id="IPR019734">
    <property type="entry name" value="TPR_rpt"/>
</dbReference>
<dbReference type="SMART" id="SM00862">
    <property type="entry name" value="Trans_reg_C"/>
    <property type="match status" value="2"/>
</dbReference>
<dbReference type="Proteomes" id="UP000002357">
    <property type="component" value="Plasmid pSCL4"/>
</dbReference>
<accession>D5SJQ0</accession>
<dbReference type="eggNOG" id="COG3629">
    <property type="taxonomic scope" value="Bacteria"/>
</dbReference>
<name>D5SJQ0_STRCL</name>
<dbReference type="CDD" id="cd15831">
    <property type="entry name" value="BTAD"/>
    <property type="match status" value="2"/>
</dbReference>
<dbReference type="GO" id="GO:0000160">
    <property type="term" value="P:phosphorelay signal transduction system"/>
    <property type="evidence" value="ECO:0007669"/>
    <property type="project" value="UniProtKB-KW"/>
</dbReference>
<dbReference type="GO" id="GO:0043531">
    <property type="term" value="F:ADP binding"/>
    <property type="evidence" value="ECO:0007669"/>
    <property type="project" value="InterPro"/>
</dbReference>
<dbReference type="InterPro" id="IPR011990">
    <property type="entry name" value="TPR-like_helical_dom_sf"/>
</dbReference>
<dbReference type="eggNOG" id="COG3903">
    <property type="taxonomic scope" value="Bacteria"/>
</dbReference>
<dbReference type="SMART" id="SM01043">
    <property type="entry name" value="BTAD"/>
    <property type="match status" value="2"/>
</dbReference>
<reference evidence="9 10" key="1">
    <citation type="journal article" date="2010" name="Genome Biol. Evol.">
        <title>The sequence of a 1.8-mb bacterial linear plasmid reveals a rich evolutionary reservoir of secondary metabolic pathways.</title>
        <authorList>
            <person name="Medema M.H."/>
            <person name="Trefzer A."/>
            <person name="Kovalchuk A."/>
            <person name="van den Berg M."/>
            <person name="Mueller U."/>
            <person name="Heijne W."/>
            <person name="Wu L."/>
            <person name="Alam M.T."/>
            <person name="Ronning C.M."/>
            <person name="Nierman W.C."/>
            <person name="Bovenberg R.A.L."/>
            <person name="Breitling R."/>
            <person name="Takano E."/>
        </authorList>
    </citation>
    <scope>NUCLEOTIDE SEQUENCE [LARGE SCALE GENOMIC DNA]</scope>
    <source>
        <strain evidence="10">ATCC 27064 / DSM 738 / JCM 4710 / NBRC 13307 / NCIMB 12785 / NRRL 3585 / VKM Ac-602</strain>
        <plasmid evidence="9">pSCL4</plasmid>
    </source>
</reference>
<dbReference type="RefSeq" id="WP_003963216.1">
    <property type="nucleotide sequence ID" value="NZ_CM000914.1"/>
</dbReference>
<dbReference type="InterPro" id="IPR001867">
    <property type="entry name" value="OmpR/PhoB-type_DNA-bd"/>
</dbReference>
<dbReference type="GO" id="GO:0006355">
    <property type="term" value="P:regulation of DNA-templated transcription"/>
    <property type="evidence" value="ECO:0007669"/>
    <property type="project" value="InterPro"/>
</dbReference>
<dbReference type="InterPro" id="IPR047738">
    <property type="entry name" value="SAV_2336-like_N"/>
</dbReference>
<dbReference type="PRINTS" id="PR00364">
    <property type="entry name" value="DISEASERSIST"/>
</dbReference>
<dbReference type="InterPro" id="IPR051677">
    <property type="entry name" value="AfsR-DnrI-RedD_regulator"/>
</dbReference>
<dbReference type="Pfam" id="PF13424">
    <property type="entry name" value="TPR_12"/>
    <property type="match status" value="1"/>
</dbReference>
<dbReference type="Gene3D" id="3.40.50.300">
    <property type="entry name" value="P-loop containing nucleotide triphosphate hydrolases"/>
    <property type="match status" value="1"/>
</dbReference>
<dbReference type="PANTHER" id="PTHR35807:SF1">
    <property type="entry name" value="TRANSCRIPTIONAL REGULATOR REDD"/>
    <property type="match status" value="1"/>
</dbReference>
<evidence type="ECO:0000313" key="10">
    <source>
        <dbReference type="Proteomes" id="UP000002357"/>
    </source>
</evidence>
<dbReference type="SUPFAM" id="SSF48452">
    <property type="entry name" value="TPR-like"/>
    <property type="match status" value="3"/>
</dbReference>
<organism evidence="9 10">
    <name type="scientific">Streptomyces clavuligerus</name>
    <dbReference type="NCBI Taxonomy" id="1901"/>
    <lineage>
        <taxon>Bacteria</taxon>
        <taxon>Bacillati</taxon>
        <taxon>Actinomycetota</taxon>
        <taxon>Actinomycetes</taxon>
        <taxon>Kitasatosporales</taxon>
        <taxon>Streptomycetaceae</taxon>
        <taxon>Streptomyces</taxon>
    </lineage>
</organism>
<dbReference type="GeneID" id="301046616"/>
<geneLocation type="plasmid" evidence="9 10">
    <name>pSCL4</name>
</geneLocation>
<feature type="DNA-binding region" description="OmpR/PhoB-type" evidence="6">
    <location>
        <begin position="826"/>
        <end position="925"/>
    </location>
</feature>
<feature type="compositionally biased region" description="Low complexity" evidence="7">
    <location>
        <begin position="42"/>
        <end position="54"/>
    </location>
</feature>
<feature type="region of interest" description="Disordered" evidence="7">
    <location>
        <begin position="42"/>
        <end position="95"/>
    </location>
</feature>
<evidence type="ECO:0000256" key="4">
    <source>
        <dbReference type="ARBA" id="ARBA00023125"/>
    </source>
</evidence>
<evidence type="ECO:0000256" key="6">
    <source>
        <dbReference type="PROSITE-ProRule" id="PRU01091"/>
    </source>
</evidence>
<dbReference type="InterPro" id="IPR027417">
    <property type="entry name" value="P-loop_NTPase"/>
</dbReference>
<feature type="compositionally biased region" description="Gly residues" evidence="7">
    <location>
        <begin position="1819"/>
        <end position="1828"/>
    </location>
</feature>
<dbReference type="Pfam" id="PF00486">
    <property type="entry name" value="Trans_reg_C"/>
    <property type="match status" value="1"/>
</dbReference>
<dbReference type="InterPro" id="IPR002182">
    <property type="entry name" value="NB-ARC"/>
</dbReference>
<feature type="domain" description="OmpR/PhoB-type" evidence="8">
    <location>
        <begin position="553"/>
        <end position="651"/>
    </location>
</feature>